<evidence type="ECO:0000313" key="1">
    <source>
        <dbReference type="EMBL" id="THH32765.1"/>
    </source>
</evidence>
<accession>A0A4S4N319</accession>
<comment type="caution">
    <text evidence="1">The sequence shown here is derived from an EMBL/GenBank/DDBJ whole genome shotgun (WGS) entry which is preliminary data.</text>
</comment>
<dbReference type="EMBL" id="SGPM01000015">
    <property type="protein sequence ID" value="THH32765.1"/>
    <property type="molecule type" value="Genomic_DNA"/>
</dbReference>
<dbReference type="Proteomes" id="UP000308730">
    <property type="component" value="Unassembled WGS sequence"/>
</dbReference>
<evidence type="ECO:0000313" key="2">
    <source>
        <dbReference type="Proteomes" id="UP000308730"/>
    </source>
</evidence>
<name>A0A4S4N319_9APHY</name>
<organism evidence="1 2">
    <name type="scientific">Antrodiella citrinella</name>
    <dbReference type="NCBI Taxonomy" id="2447956"/>
    <lineage>
        <taxon>Eukaryota</taxon>
        <taxon>Fungi</taxon>
        <taxon>Dikarya</taxon>
        <taxon>Basidiomycota</taxon>
        <taxon>Agaricomycotina</taxon>
        <taxon>Agaricomycetes</taxon>
        <taxon>Polyporales</taxon>
        <taxon>Steccherinaceae</taxon>
        <taxon>Antrodiella</taxon>
    </lineage>
</organism>
<reference evidence="1 2" key="1">
    <citation type="submission" date="2019-02" db="EMBL/GenBank/DDBJ databases">
        <title>Genome sequencing of the rare red list fungi Antrodiella citrinella (Flaviporus citrinellus).</title>
        <authorList>
            <person name="Buettner E."/>
            <person name="Kellner H."/>
        </authorList>
    </citation>
    <scope>NUCLEOTIDE SEQUENCE [LARGE SCALE GENOMIC DNA]</scope>
    <source>
        <strain evidence="1 2">DSM 108506</strain>
    </source>
</reference>
<protein>
    <submittedName>
        <fullName evidence="1">Uncharacterized protein</fullName>
    </submittedName>
</protein>
<gene>
    <name evidence="1" type="ORF">EUX98_g1379</name>
</gene>
<dbReference type="AlphaFoldDB" id="A0A4S4N319"/>
<keyword evidence="2" id="KW-1185">Reference proteome</keyword>
<proteinExistence type="predicted"/>
<sequence>MLYIFGSEEGDSSWVSSVPFMLPPLPNLSDLYICNVDLAQQHPDLPKLFSKLFLGS</sequence>
<dbReference type="OrthoDB" id="2804727at2759"/>